<sequence length="210" mass="21982">MSDPARRLLFLPPPGFEVGKLLYVGTGCLCVAFMPYWLNWLRRACPGTEVLPIITRNAERFVTRGALAALSGREVALDVWAGHPEPQAAPHVNLAQWPEAIVVHPASMHFVSRLALGIADTPVLLALQCTGAPIVVAPALPPGALTSAAYRRHRDALAERGNVVVVPPIPGSSVTGTACDAAVAAPLPEALATLGPAHPDPGEPATTWAP</sequence>
<name>A0ABW7Z932_9ACTN</name>
<organism evidence="2 3">
    <name type="scientific">Nonomuraea typhae</name>
    <dbReference type="NCBI Taxonomy" id="2603600"/>
    <lineage>
        <taxon>Bacteria</taxon>
        <taxon>Bacillati</taxon>
        <taxon>Actinomycetota</taxon>
        <taxon>Actinomycetes</taxon>
        <taxon>Streptosporangiales</taxon>
        <taxon>Streptosporangiaceae</taxon>
        <taxon>Nonomuraea</taxon>
    </lineage>
</organism>
<comment type="caution">
    <text evidence="2">The sequence shown here is derived from an EMBL/GenBank/DDBJ whole genome shotgun (WGS) entry which is preliminary data.</text>
</comment>
<evidence type="ECO:0000313" key="2">
    <source>
        <dbReference type="EMBL" id="MFI6504044.1"/>
    </source>
</evidence>
<keyword evidence="3" id="KW-1185">Reference proteome</keyword>
<dbReference type="RefSeq" id="WP_397089803.1">
    <property type="nucleotide sequence ID" value="NZ_JBITGY010000013.1"/>
</dbReference>
<dbReference type="Gene3D" id="3.40.50.1950">
    <property type="entry name" value="Flavin prenyltransferase-like"/>
    <property type="match status" value="1"/>
</dbReference>
<protein>
    <submittedName>
        <fullName evidence="2">Flavoprotein</fullName>
    </submittedName>
</protein>
<accession>A0ABW7Z932</accession>
<proteinExistence type="predicted"/>
<gene>
    <name evidence="2" type="ORF">ACIBG2_42130</name>
</gene>
<evidence type="ECO:0000313" key="3">
    <source>
        <dbReference type="Proteomes" id="UP001612741"/>
    </source>
</evidence>
<dbReference type="Proteomes" id="UP001612741">
    <property type="component" value="Unassembled WGS sequence"/>
</dbReference>
<dbReference type="InterPro" id="IPR003382">
    <property type="entry name" value="Flavoprotein"/>
</dbReference>
<dbReference type="SUPFAM" id="SSF52507">
    <property type="entry name" value="Homo-oligomeric flavin-containing Cys decarboxylases, HFCD"/>
    <property type="match status" value="1"/>
</dbReference>
<dbReference type="Pfam" id="PF02441">
    <property type="entry name" value="Flavoprotein"/>
    <property type="match status" value="1"/>
</dbReference>
<dbReference type="PANTHER" id="PTHR14359:SF6">
    <property type="entry name" value="PHOSPHOPANTOTHENOYLCYSTEINE DECARBOXYLASE"/>
    <property type="match status" value="1"/>
</dbReference>
<reference evidence="2 3" key="1">
    <citation type="submission" date="2024-10" db="EMBL/GenBank/DDBJ databases">
        <title>The Natural Products Discovery Center: Release of the First 8490 Sequenced Strains for Exploring Actinobacteria Biosynthetic Diversity.</title>
        <authorList>
            <person name="Kalkreuter E."/>
            <person name="Kautsar S.A."/>
            <person name="Yang D."/>
            <person name="Bader C.D."/>
            <person name="Teijaro C.N."/>
            <person name="Fluegel L."/>
            <person name="Davis C.M."/>
            <person name="Simpson J.R."/>
            <person name="Lauterbach L."/>
            <person name="Steele A.D."/>
            <person name="Gui C."/>
            <person name="Meng S."/>
            <person name="Li G."/>
            <person name="Viehrig K."/>
            <person name="Ye F."/>
            <person name="Su P."/>
            <person name="Kiefer A.F."/>
            <person name="Nichols A."/>
            <person name="Cepeda A.J."/>
            <person name="Yan W."/>
            <person name="Fan B."/>
            <person name="Jiang Y."/>
            <person name="Adhikari A."/>
            <person name="Zheng C.-J."/>
            <person name="Schuster L."/>
            <person name="Cowan T.M."/>
            <person name="Smanski M.J."/>
            <person name="Chevrette M.G."/>
            <person name="De Carvalho L.P.S."/>
            <person name="Shen B."/>
        </authorList>
    </citation>
    <scope>NUCLEOTIDE SEQUENCE [LARGE SCALE GENOMIC DNA]</scope>
    <source>
        <strain evidence="2 3">NPDC050545</strain>
    </source>
</reference>
<dbReference type="InterPro" id="IPR036551">
    <property type="entry name" value="Flavin_trans-like"/>
</dbReference>
<dbReference type="PANTHER" id="PTHR14359">
    <property type="entry name" value="HOMO-OLIGOMERIC FLAVIN CONTAINING CYS DECARBOXYLASE FAMILY"/>
    <property type="match status" value="1"/>
</dbReference>
<feature type="domain" description="Flavoprotein" evidence="1">
    <location>
        <begin position="21"/>
        <end position="167"/>
    </location>
</feature>
<evidence type="ECO:0000259" key="1">
    <source>
        <dbReference type="Pfam" id="PF02441"/>
    </source>
</evidence>
<dbReference type="EMBL" id="JBITGY010000013">
    <property type="protein sequence ID" value="MFI6504044.1"/>
    <property type="molecule type" value="Genomic_DNA"/>
</dbReference>